<evidence type="ECO:0000313" key="8">
    <source>
        <dbReference type="EMBL" id="CAF3576564.1"/>
    </source>
</evidence>
<evidence type="ECO:0008006" key="10">
    <source>
        <dbReference type="Google" id="ProtNLM"/>
    </source>
</evidence>
<dbReference type="PANTHER" id="PTHR15346">
    <property type="entry name" value="DYNACTIN SUBUNIT"/>
    <property type="match status" value="1"/>
</dbReference>
<dbReference type="GO" id="GO:0005869">
    <property type="term" value="C:dynactin complex"/>
    <property type="evidence" value="ECO:0007669"/>
    <property type="project" value="InterPro"/>
</dbReference>
<evidence type="ECO:0000256" key="1">
    <source>
        <dbReference type="ARBA" id="ARBA00004496"/>
    </source>
</evidence>
<evidence type="ECO:0000256" key="3">
    <source>
        <dbReference type="ARBA" id="ARBA00022490"/>
    </source>
</evidence>
<evidence type="ECO:0000256" key="2">
    <source>
        <dbReference type="ARBA" id="ARBA00006176"/>
    </source>
</evidence>
<evidence type="ECO:0000313" key="5">
    <source>
        <dbReference type="EMBL" id="CAF0753377.1"/>
    </source>
</evidence>
<keyword evidence="3" id="KW-0963">Cytoplasm</keyword>
<dbReference type="Proteomes" id="UP000677228">
    <property type="component" value="Unassembled WGS sequence"/>
</dbReference>
<dbReference type="Proteomes" id="UP000682733">
    <property type="component" value="Unassembled WGS sequence"/>
</dbReference>
<protein>
    <recommendedName>
        <fullName evidence="10">Dynactin subunit 2</fullName>
    </recommendedName>
</protein>
<dbReference type="EMBL" id="CAJNOQ010000083">
    <property type="protein sequence ID" value="CAF0753377.1"/>
    <property type="molecule type" value="Genomic_DNA"/>
</dbReference>
<comment type="subcellular location">
    <subcellularLocation>
        <location evidence="1">Cytoplasm</location>
    </subcellularLocation>
</comment>
<proteinExistence type="inferred from homology"/>
<keyword evidence="4" id="KW-0243">Dynein</keyword>
<dbReference type="AlphaFoldDB" id="A0A813PP70"/>
<dbReference type="EMBL" id="CAJOBA010001102">
    <property type="protein sequence ID" value="CAF3576564.1"/>
    <property type="molecule type" value="Genomic_DNA"/>
</dbReference>
<dbReference type="EMBL" id="CAJNOK010001102">
    <property type="protein sequence ID" value="CAF0793724.1"/>
    <property type="molecule type" value="Genomic_DNA"/>
</dbReference>
<organism evidence="5 9">
    <name type="scientific">Didymodactylos carnosus</name>
    <dbReference type="NCBI Taxonomy" id="1234261"/>
    <lineage>
        <taxon>Eukaryota</taxon>
        <taxon>Metazoa</taxon>
        <taxon>Spiralia</taxon>
        <taxon>Gnathifera</taxon>
        <taxon>Rotifera</taxon>
        <taxon>Eurotatoria</taxon>
        <taxon>Bdelloidea</taxon>
        <taxon>Philodinida</taxon>
        <taxon>Philodinidae</taxon>
        <taxon>Didymodactylos</taxon>
    </lineage>
</organism>
<dbReference type="InterPro" id="IPR028133">
    <property type="entry name" value="Dynamitin"/>
</dbReference>
<sequence>MMKKLTYANLPGIANDQPDCFETPDYPLPDQYHEIGNDNTDSVTQFDINTKEIHKTFNGKYLNGNAADFSNDSIKVRGYIQRGVYQNHREPESETPIERYKRIMRELHELEIEFGEKSKDGKSLSKEENKNLNAVVKHVQQLHEQTSKVYGAKYLISGDSKSLDYGTDAGSLLNKLTMRHSTSKDAKKQEKSLILTKNEENSGSEAFKLYISPRAPVSNTPLRNSIPSESDSKSLISTLEHLSNRFDILKQQNLEHLDVKLSNVLTHLNAVNEKKALVDEQDKQSKATELFDMMSRWENMAASLPQIEERLVALNALHQRAFQFSSALTHYNTEQQTLKTSLDSNDHLLKQLKTTFQTNLELLKTQLESLDRKILNKK</sequence>
<dbReference type="GO" id="GO:0030286">
    <property type="term" value="C:dynein complex"/>
    <property type="evidence" value="ECO:0007669"/>
    <property type="project" value="UniProtKB-KW"/>
</dbReference>
<reference evidence="5" key="1">
    <citation type="submission" date="2021-02" db="EMBL/GenBank/DDBJ databases">
        <authorList>
            <person name="Nowell W R."/>
        </authorList>
    </citation>
    <scope>NUCLEOTIDE SEQUENCE</scope>
</reference>
<dbReference type="Pfam" id="PF04912">
    <property type="entry name" value="Dynamitin"/>
    <property type="match status" value="2"/>
</dbReference>
<accession>A0A813PP70</accession>
<dbReference type="Proteomes" id="UP000663829">
    <property type="component" value="Unassembled WGS sequence"/>
</dbReference>
<comment type="caution">
    <text evidence="5">The sequence shown here is derived from an EMBL/GenBank/DDBJ whole genome shotgun (WGS) entry which is preliminary data.</text>
</comment>
<dbReference type="GO" id="GO:0005737">
    <property type="term" value="C:cytoplasm"/>
    <property type="evidence" value="ECO:0007669"/>
    <property type="project" value="UniProtKB-SubCell"/>
</dbReference>
<evidence type="ECO:0000313" key="7">
    <source>
        <dbReference type="EMBL" id="CAF3533342.1"/>
    </source>
</evidence>
<gene>
    <name evidence="5" type="ORF">GPM918_LOCUS969</name>
    <name evidence="6" type="ORF">OVA965_LOCUS4274</name>
    <name evidence="7" type="ORF">SRO942_LOCUS969</name>
    <name evidence="8" type="ORF">TMI583_LOCUS4272</name>
</gene>
<dbReference type="Proteomes" id="UP000681722">
    <property type="component" value="Unassembled WGS sequence"/>
</dbReference>
<name>A0A813PP70_9BILA</name>
<dbReference type="GO" id="GO:0007017">
    <property type="term" value="P:microtubule-based process"/>
    <property type="evidence" value="ECO:0007669"/>
    <property type="project" value="InterPro"/>
</dbReference>
<evidence type="ECO:0000313" key="9">
    <source>
        <dbReference type="Proteomes" id="UP000663829"/>
    </source>
</evidence>
<dbReference type="EMBL" id="CAJOBC010000083">
    <property type="protein sequence ID" value="CAF3533342.1"/>
    <property type="molecule type" value="Genomic_DNA"/>
</dbReference>
<evidence type="ECO:0000313" key="6">
    <source>
        <dbReference type="EMBL" id="CAF0793724.1"/>
    </source>
</evidence>
<dbReference type="OrthoDB" id="4977at2759"/>
<keyword evidence="9" id="KW-1185">Reference proteome</keyword>
<evidence type="ECO:0000256" key="4">
    <source>
        <dbReference type="ARBA" id="ARBA00023017"/>
    </source>
</evidence>
<comment type="similarity">
    <text evidence="2">Belongs to the dynactin subunit 2 family.</text>
</comment>